<comment type="caution">
    <text evidence="1">The sequence shown here is derived from an EMBL/GenBank/DDBJ whole genome shotgun (WGS) entry which is preliminary data.</text>
</comment>
<organism evidence="1">
    <name type="scientific">marine sediment metagenome</name>
    <dbReference type="NCBI Taxonomy" id="412755"/>
    <lineage>
        <taxon>unclassified sequences</taxon>
        <taxon>metagenomes</taxon>
        <taxon>ecological metagenomes</taxon>
    </lineage>
</organism>
<dbReference type="InterPro" id="IPR011254">
    <property type="entry name" value="Prismane-like_sf"/>
</dbReference>
<proteinExistence type="predicted"/>
<dbReference type="InterPro" id="IPR016100">
    <property type="entry name" value="Prismane_a-bundle"/>
</dbReference>
<dbReference type="SUPFAM" id="SSF56821">
    <property type="entry name" value="Prismane protein-like"/>
    <property type="match status" value="1"/>
</dbReference>
<sequence length="52" mass="5705">MTDKMFCYQCQETAKGSGCTVRGVCGKTDDVGIIDFNREVIIIKDMAALSKL</sequence>
<accession>X0YXR4</accession>
<dbReference type="AlphaFoldDB" id="X0YXR4"/>
<reference evidence="1" key="1">
    <citation type="journal article" date="2014" name="Front. Microbiol.">
        <title>High frequency of phylogenetically diverse reductive dehalogenase-homologous genes in deep subseafloor sedimentary metagenomes.</title>
        <authorList>
            <person name="Kawai M."/>
            <person name="Futagami T."/>
            <person name="Toyoda A."/>
            <person name="Takaki Y."/>
            <person name="Nishi S."/>
            <person name="Hori S."/>
            <person name="Arai W."/>
            <person name="Tsubouchi T."/>
            <person name="Morono Y."/>
            <person name="Uchiyama I."/>
            <person name="Ito T."/>
            <person name="Fujiyama A."/>
            <person name="Inagaki F."/>
            <person name="Takami H."/>
        </authorList>
    </citation>
    <scope>NUCLEOTIDE SEQUENCE</scope>
    <source>
        <strain evidence="1">Expedition CK06-06</strain>
    </source>
</reference>
<dbReference type="Gene3D" id="1.20.1270.20">
    <property type="match status" value="1"/>
</dbReference>
<evidence type="ECO:0000313" key="1">
    <source>
        <dbReference type="EMBL" id="GAG61090.1"/>
    </source>
</evidence>
<name>X0YXR4_9ZZZZ</name>
<gene>
    <name evidence="1" type="ORF">S01H4_00112</name>
</gene>
<dbReference type="EMBL" id="BART01000011">
    <property type="protein sequence ID" value="GAG61090.1"/>
    <property type="molecule type" value="Genomic_DNA"/>
</dbReference>
<protein>
    <recommendedName>
        <fullName evidence="2">Hydroxylamine reductase</fullName>
    </recommendedName>
</protein>
<dbReference type="GO" id="GO:0016491">
    <property type="term" value="F:oxidoreductase activity"/>
    <property type="evidence" value="ECO:0007669"/>
    <property type="project" value="InterPro"/>
</dbReference>
<evidence type="ECO:0008006" key="2">
    <source>
        <dbReference type="Google" id="ProtNLM"/>
    </source>
</evidence>